<feature type="region of interest" description="Disordered" evidence="1">
    <location>
        <begin position="352"/>
        <end position="380"/>
    </location>
</feature>
<organism evidence="2 3">
    <name type="scientific">Ralstonia condita</name>
    <dbReference type="NCBI Taxonomy" id="3058600"/>
    <lineage>
        <taxon>Bacteria</taxon>
        <taxon>Pseudomonadati</taxon>
        <taxon>Pseudomonadota</taxon>
        <taxon>Betaproteobacteria</taxon>
        <taxon>Burkholderiales</taxon>
        <taxon>Burkholderiaceae</taxon>
        <taxon>Ralstonia</taxon>
    </lineage>
</organism>
<gene>
    <name evidence="2" type="ORF">LMG7141_04129</name>
</gene>
<accession>A0ABM9JT96</accession>
<protein>
    <recommendedName>
        <fullName evidence="4">Inovirus Gp2 family protein</fullName>
    </recommendedName>
</protein>
<sequence length="404" mass="46936">MYDNSEDQEALEVIARLDERTNIEETDINGKRTTVIHEGYASLHLFEIEQFVKYIQKGEDGFVDEMTRYSRKWKIRPLYLGKKYYRLVDEWLGHYSDIYHYSARVEVFYAACKELGLLGAYPFSFVGKPEHIVRADGMRNMDVFNILIEKIRARCQTREFKERERLRGENAKRNVRRALALEEAMFSEKTGRSRWLVLSLTLNYKPKFRCEITPEMMQQHRERFFAARDFNKLMSGIKGYVWAIEQGEESGLHLHVILFYSSGFNHDVFIAKQILDYWINTVTQGKGDGWNSNTGWRKKWYAERGHGIGVGQINWDETEKRQALRVNLAYLGKAEQYLMARTTKRIHTFGMGRVPEKKKSGRPRSCGDGSNVGGSSFDVDRFSEAATDETGFELPDGVDETAAD</sequence>
<dbReference type="Proteomes" id="UP001189616">
    <property type="component" value="Unassembled WGS sequence"/>
</dbReference>
<comment type="caution">
    <text evidence="2">The sequence shown here is derived from an EMBL/GenBank/DDBJ whole genome shotgun (WGS) entry which is preliminary data.</text>
</comment>
<evidence type="ECO:0008006" key="4">
    <source>
        <dbReference type="Google" id="ProtNLM"/>
    </source>
</evidence>
<evidence type="ECO:0000256" key="1">
    <source>
        <dbReference type="SAM" id="MobiDB-lite"/>
    </source>
</evidence>
<keyword evidence="3" id="KW-1185">Reference proteome</keyword>
<proteinExistence type="predicted"/>
<name>A0ABM9JT96_9RALS</name>
<dbReference type="EMBL" id="CATYWO010000012">
    <property type="protein sequence ID" value="CAJ0802578.1"/>
    <property type="molecule type" value="Genomic_DNA"/>
</dbReference>
<evidence type="ECO:0000313" key="2">
    <source>
        <dbReference type="EMBL" id="CAJ0802578.1"/>
    </source>
</evidence>
<evidence type="ECO:0000313" key="3">
    <source>
        <dbReference type="Proteomes" id="UP001189616"/>
    </source>
</evidence>
<dbReference type="RefSeq" id="WP_238500784.1">
    <property type="nucleotide sequence ID" value="NZ_CATYWO010000012.1"/>
</dbReference>
<reference evidence="2 3" key="1">
    <citation type="submission" date="2023-07" db="EMBL/GenBank/DDBJ databases">
        <authorList>
            <person name="Peeters C."/>
        </authorList>
    </citation>
    <scope>NUCLEOTIDE SEQUENCE [LARGE SCALE GENOMIC DNA]</scope>
    <source>
        <strain evidence="2 3">LMG 7141</strain>
    </source>
</reference>